<dbReference type="RefSeq" id="WP_012895972.1">
    <property type="nucleotide sequence ID" value="NC_013642.1"/>
</dbReference>
<dbReference type="PROSITE" id="PS00101">
    <property type="entry name" value="HEXAPEP_TRANSFERASES"/>
    <property type="match status" value="1"/>
</dbReference>
<feature type="binding site" evidence="4">
    <location>
        <position position="150"/>
    </location>
    <ligand>
        <name>acetyl-CoA</name>
        <dbReference type="ChEBI" id="CHEBI:57288"/>
    </ligand>
</feature>
<sequence>MPEKIVLVGGGGHCKVVISVLKESGNFEIVGISDLKGNLEKEILGIPVKFTDDDLPFLFKEGVKNALVTIGSVGNPEKRVKLFEYLKSIGFKLPVVISKHAIVKENVTIEEGTIVMPGAIINPGTKIGKNVIINTGSIIEHDCVIGDHVHVAPGAVLSGGVIVDSETHIGAGAVIIQNIRIGKKTIIGAGAVVVRDIPDMVVAKGVPARY</sequence>
<feature type="site" description="Increases basicity of active site His" evidence="3">
    <location>
        <position position="142"/>
    </location>
</feature>
<dbReference type="Pfam" id="PF00132">
    <property type="entry name" value="Hexapep"/>
    <property type="match status" value="1"/>
</dbReference>
<feature type="domain" description="PglD N-terminal" evidence="5">
    <location>
        <begin position="4"/>
        <end position="86"/>
    </location>
</feature>
<keyword evidence="1 6" id="KW-0808">Transferase</keyword>
<keyword evidence="2" id="KW-0677">Repeat</keyword>
<dbReference type="InterPro" id="IPR011004">
    <property type="entry name" value="Trimer_LpxA-like_sf"/>
</dbReference>
<evidence type="ECO:0000256" key="2">
    <source>
        <dbReference type="ARBA" id="ARBA00022737"/>
    </source>
</evidence>
<evidence type="ECO:0000259" key="5">
    <source>
        <dbReference type="Pfam" id="PF17836"/>
    </source>
</evidence>
<evidence type="ECO:0000313" key="6">
    <source>
        <dbReference type="EMBL" id="ADA66518.1"/>
    </source>
</evidence>
<dbReference type="PANTHER" id="PTHR43300:SF7">
    <property type="entry name" value="UDP-N-ACETYLBACILLOSAMINE N-ACETYLTRANSFERASE"/>
    <property type="match status" value="1"/>
</dbReference>
<dbReference type="InterPro" id="IPR041561">
    <property type="entry name" value="PglD_N"/>
</dbReference>
<keyword evidence="6" id="KW-0012">Acyltransferase</keyword>
<feature type="active site" description="Proton acceptor" evidence="3">
    <location>
        <position position="141"/>
    </location>
</feature>
<gene>
    <name evidence="6" type="ordered locus">Tnap_0419</name>
</gene>
<organism evidence="6 7">
    <name type="scientific">Thermotoga petrophila (strain ATCC BAA-489 / DSM 13996 / JCM 10882 / RKU-10)</name>
    <name type="common">Thermotoga naphthophila</name>
    <dbReference type="NCBI Taxonomy" id="590168"/>
    <lineage>
        <taxon>Bacteria</taxon>
        <taxon>Thermotogati</taxon>
        <taxon>Thermotogota</taxon>
        <taxon>Thermotogae</taxon>
        <taxon>Thermotogales</taxon>
        <taxon>Thermotogaceae</taxon>
        <taxon>Thermotoga</taxon>
    </lineage>
</organism>
<dbReference type="NCBIfam" id="TIGR03570">
    <property type="entry name" value="NeuD_NnaD"/>
    <property type="match status" value="1"/>
</dbReference>
<dbReference type="InterPro" id="IPR050179">
    <property type="entry name" value="Trans_hexapeptide_repeat"/>
</dbReference>
<dbReference type="Proteomes" id="UP000000940">
    <property type="component" value="Chromosome"/>
</dbReference>
<dbReference type="InterPro" id="IPR018357">
    <property type="entry name" value="Hexapep_transf_CS"/>
</dbReference>
<dbReference type="SUPFAM" id="SSF51161">
    <property type="entry name" value="Trimeric LpxA-like enzymes"/>
    <property type="match status" value="1"/>
</dbReference>
<accession>D2C6D2</accession>
<dbReference type="Gene3D" id="2.160.10.10">
    <property type="entry name" value="Hexapeptide repeat proteins"/>
    <property type="match status" value="1"/>
</dbReference>
<evidence type="ECO:0000256" key="3">
    <source>
        <dbReference type="PIRSR" id="PIRSR620019-1"/>
    </source>
</evidence>
<feature type="binding site" evidence="4">
    <location>
        <position position="74"/>
    </location>
    <ligand>
        <name>substrate</name>
    </ligand>
</feature>
<dbReference type="HOGENOM" id="CLU_081811_2_3_0"/>
<evidence type="ECO:0000256" key="4">
    <source>
        <dbReference type="PIRSR" id="PIRSR620019-2"/>
    </source>
</evidence>
<evidence type="ECO:0000256" key="1">
    <source>
        <dbReference type="ARBA" id="ARBA00022679"/>
    </source>
</evidence>
<dbReference type="AlphaFoldDB" id="D2C6D2"/>
<proteinExistence type="predicted"/>
<dbReference type="Gene3D" id="3.40.50.20">
    <property type="match status" value="1"/>
</dbReference>
<evidence type="ECO:0000313" key="7">
    <source>
        <dbReference type="Proteomes" id="UP000000940"/>
    </source>
</evidence>
<dbReference type="InterPro" id="IPR020019">
    <property type="entry name" value="AcTrfase_PglD-like"/>
</dbReference>
<dbReference type="PANTHER" id="PTHR43300">
    <property type="entry name" value="ACETYLTRANSFERASE"/>
    <property type="match status" value="1"/>
</dbReference>
<reference evidence="6 7" key="1">
    <citation type="submission" date="2009-12" db="EMBL/GenBank/DDBJ databases">
        <title>Complete sequence of Thermotoga petrophila RKU-1.</title>
        <authorList>
            <consortium name="US DOE Joint Genome Institute"/>
            <person name="Lucas S."/>
            <person name="Copeland A."/>
            <person name="Lapidus A."/>
            <person name="Glavina del Rio T."/>
            <person name="Dalin E."/>
            <person name="Tice H."/>
            <person name="Bruce D."/>
            <person name="Goodwin L."/>
            <person name="Pitluck S."/>
            <person name="Munk A.C."/>
            <person name="Brettin T."/>
            <person name="Detter J.C."/>
            <person name="Han C."/>
            <person name="Tapia R."/>
            <person name="Larimer F."/>
            <person name="Land M."/>
            <person name="Hauser L."/>
            <person name="Kyrpides N."/>
            <person name="Mikhailova N."/>
            <person name="Nelson K.E."/>
            <person name="Gogarten J.P."/>
            <person name="Noll K.M."/>
        </authorList>
    </citation>
    <scope>NUCLEOTIDE SEQUENCE [LARGE SCALE GENOMIC DNA]</scope>
    <source>
        <strain evidence="7">ATCC BAA-489 / DSM 13996 / JCM 10882 / RKU-10</strain>
    </source>
</reference>
<dbReference type="EMBL" id="CP001839">
    <property type="protein sequence ID" value="ADA66518.1"/>
    <property type="molecule type" value="Genomic_DNA"/>
</dbReference>
<protein>
    <submittedName>
        <fullName evidence="6">Sugar O-acyltransferase, sialic acid O-acetyltransferase NeuD family</fullName>
    </submittedName>
</protein>
<keyword evidence="7" id="KW-1185">Reference proteome</keyword>
<name>D2C6D2_THEP2</name>
<dbReference type="KEGG" id="tnp:Tnap_0419"/>
<dbReference type="CDD" id="cd03360">
    <property type="entry name" value="LbH_AT_putative"/>
    <property type="match status" value="1"/>
</dbReference>
<dbReference type="GO" id="GO:0016746">
    <property type="term" value="F:acyltransferase activity"/>
    <property type="evidence" value="ECO:0007669"/>
    <property type="project" value="UniProtKB-KW"/>
</dbReference>
<dbReference type="InterPro" id="IPR001451">
    <property type="entry name" value="Hexapep"/>
</dbReference>
<dbReference type="Pfam" id="PF17836">
    <property type="entry name" value="PglD_N"/>
    <property type="match status" value="1"/>
</dbReference>